<feature type="region of interest" description="Disordered" evidence="2">
    <location>
        <begin position="300"/>
        <end position="336"/>
    </location>
</feature>
<feature type="domain" description="Glycosyltransferase 2-like" evidence="3">
    <location>
        <begin position="6"/>
        <end position="106"/>
    </location>
</feature>
<dbReference type="InterPro" id="IPR019734">
    <property type="entry name" value="TPR_rpt"/>
</dbReference>
<dbReference type="Gene3D" id="3.90.550.10">
    <property type="entry name" value="Spore Coat Polysaccharide Biosynthesis Protein SpsA, Chain A"/>
    <property type="match status" value="1"/>
</dbReference>
<dbReference type="RefSeq" id="WP_248343683.1">
    <property type="nucleotide sequence ID" value="NZ_AP025592.1"/>
</dbReference>
<comment type="similarity">
    <text evidence="1">Belongs to the glycosyltransferase 2 family. WaaE/KdtX subfamily.</text>
</comment>
<proteinExistence type="inferred from homology"/>
<dbReference type="SMART" id="SM00028">
    <property type="entry name" value="TPR"/>
    <property type="match status" value="2"/>
</dbReference>
<feature type="compositionally biased region" description="Low complexity" evidence="2">
    <location>
        <begin position="315"/>
        <end position="324"/>
    </location>
</feature>
<dbReference type="Pfam" id="PF14559">
    <property type="entry name" value="TPR_19"/>
    <property type="match status" value="1"/>
</dbReference>
<sequence>MSRRLSLCLIVRDEERLLPGCLASVAGLADEVVVVDTGSADRTAELAREAGAKVILRPWDDDFSAARNAALAAATGDWVLQLDADERLAPGAAPRLRAAVEADRSAALLLPLHDASRLDAPPEEVLSGRARLGEPALLLRAFRRLPGIAYRGPIHESVGDWLGARGHRAAVVDAPIVHYGAVPGLRAERAKRDRNLDLLRRWCDAADGEVTPFGYLAVELLQTGDPDAAWAVAERGWALLDAQPPGRVVHRLAVARAAAALQRGAPGAALDTLDRLAARDGDSSDGLLLRADAHLALARAAPPGSGERRDRARAAAEACSGALAQEGRPDPSRFLPGSASHAAAARLGAALLLLGRPADARAAFEAALARAPGLPEPLLGRAEALLDEGRPAEALAALETLLDARPDGWLLAAAAAAALGAASDARALFAEAGRRWGAGIAAERRERGEALAAALGHPLPGSPPRGGGGDGPVAAPGAAPSRFAVTVVSPPGYPHSQAFREIAETLHYGLLALGHDCVLTDRADLPGRRHVLLGSNLLPSHPIPLAPDTVLYNLEQVDRASTWLSPALLDLFRRHTVWDYSEKNADELARMGLPRPRVVPVGFAPALVRIPAREEDIDVLFYGSVNERRKRVLDALAAAGARVQALFGVYGPERDAFIARSKLVVNPHYFEAKVFEVVRVSYLLANGRCVVSERGADPVEERAFEDAVAFAPYEALVATCLRLLGDPAERAHRAEAGRRLMEARPESEYLRAALG</sequence>
<protein>
    <recommendedName>
        <fullName evidence="3">Glycosyltransferase 2-like domain-containing protein</fullName>
    </recommendedName>
</protein>
<dbReference type="Proteomes" id="UP001162734">
    <property type="component" value="Chromosome"/>
</dbReference>
<dbReference type="Pfam" id="PF00535">
    <property type="entry name" value="Glycos_transf_2"/>
    <property type="match status" value="1"/>
</dbReference>
<dbReference type="InterPro" id="IPR029044">
    <property type="entry name" value="Nucleotide-diphossugar_trans"/>
</dbReference>
<evidence type="ECO:0000256" key="2">
    <source>
        <dbReference type="SAM" id="MobiDB-lite"/>
    </source>
</evidence>
<dbReference type="SUPFAM" id="SSF48452">
    <property type="entry name" value="TPR-like"/>
    <property type="match status" value="1"/>
</dbReference>
<gene>
    <name evidence="4" type="ORF">AMPC_01880</name>
</gene>
<evidence type="ECO:0000259" key="3">
    <source>
        <dbReference type="Pfam" id="PF00535"/>
    </source>
</evidence>
<accession>A0ABM7X5H9</accession>
<evidence type="ECO:0000256" key="1">
    <source>
        <dbReference type="ARBA" id="ARBA00038494"/>
    </source>
</evidence>
<keyword evidence="5" id="KW-1185">Reference proteome</keyword>
<dbReference type="InterPro" id="IPR001173">
    <property type="entry name" value="Glyco_trans_2-like"/>
</dbReference>
<name>A0ABM7X5H9_9BACT</name>
<organism evidence="4 5">
    <name type="scientific">Anaeromyxobacter paludicola</name>
    <dbReference type="NCBI Taxonomy" id="2918171"/>
    <lineage>
        <taxon>Bacteria</taxon>
        <taxon>Pseudomonadati</taxon>
        <taxon>Myxococcota</taxon>
        <taxon>Myxococcia</taxon>
        <taxon>Myxococcales</taxon>
        <taxon>Cystobacterineae</taxon>
        <taxon>Anaeromyxobacteraceae</taxon>
        <taxon>Anaeromyxobacter</taxon>
    </lineage>
</organism>
<dbReference type="PANTHER" id="PTHR43630">
    <property type="entry name" value="POLY-BETA-1,6-N-ACETYL-D-GLUCOSAMINE SYNTHASE"/>
    <property type="match status" value="1"/>
</dbReference>
<dbReference type="PANTHER" id="PTHR43630:SF2">
    <property type="entry name" value="GLYCOSYLTRANSFERASE"/>
    <property type="match status" value="1"/>
</dbReference>
<feature type="region of interest" description="Disordered" evidence="2">
    <location>
        <begin position="455"/>
        <end position="476"/>
    </location>
</feature>
<reference evidence="5" key="1">
    <citation type="journal article" date="2022" name="Int. J. Syst. Evol. Microbiol.">
        <title>Anaeromyxobacter oryzae sp. nov., Anaeromyxobacter diazotrophicus sp. nov. and Anaeromyxobacter paludicola sp. nov., isolated from paddy soils.</title>
        <authorList>
            <person name="Itoh H."/>
            <person name="Xu Z."/>
            <person name="Mise K."/>
            <person name="Masuda Y."/>
            <person name="Ushijima N."/>
            <person name="Hayakawa C."/>
            <person name="Shiratori Y."/>
            <person name="Senoo K."/>
        </authorList>
    </citation>
    <scope>NUCLEOTIDE SEQUENCE [LARGE SCALE GENOMIC DNA]</scope>
    <source>
        <strain evidence="5">Red630</strain>
    </source>
</reference>
<dbReference type="Gene3D" id="3.40.50.2000">
    <property type="entry name" value="Glycogen Phosphorylase B"/>
    <property type="match status" value="1"/>
</dbReference>
<evidence type="ECO:0000313" key="5">
    <source>
        <dbReference type="Proteomes" id="UP001162734"/>
    </source>
</evidence>
<dbReference type="SUPFAM" id="SSF53756">
    <property type="entry name" value="UDP-Glycosyltransferase/glycogen phosphorylase"/>
    <property type="match status" value="1"/>
</dbReference>
<dbReference type="Gene3D" id="1.25.40.10">
    <property type="entry name" value="Tetratricopeptide repeat domain"/>
    <property type="match status" value="1"/>
</dbReference>
<dbReference type="InterPro" id="IPR011990">
    <property type="entry name" value="TPR-like_helical_dom_sf"/>
</dbReference>
<dbReference type="EMBL" id="AP025592">
    <property type="protein sequence ID" value="BDG07075.1"/>
    <property type="molecule type" value="Genomic_DNA"/>
</dbReference>
<evidence type="ECO:0000313" key="4">
    <source>
        <dbReference type="EMBL" id="BDG07075.1"/>
    </source>
</evidence>
<dbReference type="SUPFAM" id="SSF53448">
    <property type="entry name" value="Nucleotide-diphospho-sugar transferases"/>
    <property type="match status" value="1"/>
</dbReference>
<dbReference type="CDD" id="cd02511">
    <property type="entry name" value="Beta4Glucosyltransferase"/>
    <property type="match status" value="1"/>
</dbReference>